<dbReference type="EMBL" id="MHMA01000014">
    <property type="protein sequence ID" value="OGZ20406.1"/>
    <property type="molecule type" value="Genomic_DNA"/>
</dbReference>
<organism evidence="2 4">
    <name type="scientific">Candidatus Nealsonbacteria bacterium RIFCSPHIGHO2_01_FULL_43_31</name>
    <dbReference type="NCBI Taxonomy" id="1801665"/>
    <lineage>
        <taxon>Bacteria</taxon>
        <taxon>Candidatus Nealsoniibacteriota</taxon>
    </lineage>
</organism>
<dbReference type="Proteomes" id="UP000178721">
    <property type="component" value="Unassembled WGS sequence"/>
</dbReference>
<accession>A0A1G2E3H7</accession>
<evidence type="ECO:0000313" key="2">
    <source>
        <dbReference type="EMBL" id="OGZ20406.1"/>
    </source>
</evidence>
<dbReference type="EMBL" id="MHMA01000014">
    <property type="protein sequence ID" value="OGZ20407.1"/>
    <property type="molecule type" value="Genomic_DNA"/>
</dbReference>
<reference evidence="2 4" key="1">
    <citation type="journal article" date="2016" name="Nat. Commun.">
        <title>Thousands of microbial genomes shed light on interconnected biogeochemical processes in an aquifer system.</title>
        <authorList>
            <person name="Anantharaman K."/>
            <person name="Brown C.T."/>
            <person name="Hug L.A."/>
            <person name="Sharon I."/>
            <person name="Castelle C.J."/>
            <person name="Probst A.J."/>
            <person name="Thomas B.C."/>
            <person name="Singh A."/>
            <person name="Wilkins M.J."/>
            <person name="Karaoz U."/>
            <person name="Brodie E.L."/>
            <person name="Williams K.H."/>
            <person name="Hubbard S.S."/>
            <person name="Banfield J.F."/>
        </authorList>
    </citation>
    <scope>NUCLEOTIDE SEQUENCE [LARGE SCALE GENOMIC DNA]</scope>
</reference>
<comment type="caution">
    <text evidence="2">The sequence shown here is derived from an EMBL/GenBank/DDBJ whole genome shotgun (WGS) entry which is preliminary data.</text>
</comment>
<evidence type="ECO:0000313" key="4">
    <source>
        <dbReference type="Proteomes" id="UP000178721"/>
    </source>
</evidence>
<feature type="region of interest" description="Disordered" evidence="1">
    <location>
        <begin position="1"/>
        <end position="20"/>
    </location>
</feature>
<evidence type="ECO:0000313" key="3">
    <source>
        <dbReference type="EMBL" id="OGZ20407.1"/>
    </source>
</evidence>
<gene>
    <name evidence="2" type="ORF">A2654_00505</name>
    <name evidence="3" type="ORF">A2654_00510</name>
</gene>
<name>A0A1G2E3H7_9BACT</name>
<evidence type="ECO:0000256" key="1">
    <source>
        <dbReference type="SAM" id="MobiDB-lite"/>
    </source>
</evidence>
<dbReference type="AlphaFoldDB" id="A0A1G2E3H7"/>
<sequence>MSKLKNCPDCGVAPGQPHKTGCDVERCSVCGHQRISCDCKKRQDKAFARWTGFWPGELEARELGIDLNEFHRQGFHQVFFVKPKV</sequence>
<proteinExistence type="predicted"/>
<protein>
    <submittedName>
        <fullName evidence="2">Uncharacterized protein</fullName>
    </submittedName>
</protein>